<feature type="transmembrane region" description="Helical" evidence="1">
    <location>
        <begin position="78"/>
        <end position="99"/>
    </location>
</feature>
<dbReference type="Proteomes" id="UP000662783">
    <property type="component" value="Chromosome"/>
</dbReference>
<dbReference type="AlphaFoldDB" id="A0A974WK05"/>
<dbReference type="KEGG" id="fuv:JR347_05935"/>
<keyword evidence="1" id="KW-1133">Transmembrane helix</keyword>
<protein>
    <submittedName>
        <fullName evidence="2">Phage holin family protein</fullName>
    </submittedName>
</protein>
<keyword evidence="1" id="KW-0812">Transmembrane</keyword>
<dbReference type="RefSeq" id="WP_205723131.1">
    <property type="nucleotide sequence ID" value="NZ_CP070608.1"/>
</dbReference>
<gene>
    <name evidence="2" type="ORF">JR347_05935</name>
</gene>
<evidence type="ECO:0000256" key="1">
    <source>
        <dbReference type="SAM" id="Phobius"/>
    </source>
</evidence>
<keyword evidence="3" id="KW-1185">Reference proteome</keyword>
<sequence>MSSTKGIWKLLGFDGILDNVKALVDTRVKLIKLEIKDELAKALANTLISIILLNLLFFALLLVSVGVSIYIGREMGNYFQGFLIVSAFYFILFVVLMLFKKKIGLKEAIERELNKIFGIDK</sequence>
<name>A0A974WK05_9BACT</name>
<proteinExistence type="predicted"/>
<evidence type="ECO:0000313" key="3">
    <source>
        <dbReference type="Proteomes" id="UP000662783"/>
    </source>
</evidence>
<dbReference type="EMBL" id="CP070608">
    <property type="protein sequence ID" value="QSE98617.1"/>
    <property type="molecule type" value="Genomic_DNA"/>
</dbReference>
<reference evidence="2" key="1">
    <citation type="submission" date="2021-02" db="EMBL/GenBank/DDBJ databases">
        <title>Fulvivirga sp. S481 isolated from sea water.</title>
        <authorList>
            <person name="Bae S.S."/>
            <person name="Baek K."/>
        </authorList>
    </citation>
    <scope>NUCLEOTIDE SEQUENCE</scope>
    <source>
        <strain evidence="2">S481</strain>
    </source>
</reference>
<feature type="transmembrane region" description="Helical" evidence="1">
    <location>
        <begin position="42"/>
        <end position="72"/>
    </location>
</feature>
<accession>A0A974WK05</accession>
<keyword evidence="1" id="KW-0472">Membrane</keyword>
<dbReference type="InterPro" id="IPR009937">
    <property type="entry name" value="Phage_holin_3_6"/>
</dbReference>
<organism evidence="2 3">
    <name type="scientific">Fulvivirga lutea</name>
    <dbReference type="NCBI Taxonomy" id="2810512"/>
    <lineage>
        <taxon>Bacteria</taxon>
        <taxon>Pseudomonadati</taxon>
        <taxon>Bacteroidota</taxon>
        <taxon>Cytophagia</taxon>
        <taxon>Cytophagales</taxon>
        <taxon>Fulvivirgaceae</taxon>
        <taxon>Fulvivirga</taxon>
    </lineage>
</organism>
<dbReference type="Pfam" id="PF07332">
    <property type="entry name" value="Phage_holin_3_6"/>
    <property type="match status" value="1"/>
</dbReference>
<evidence type="ECO:0000313" key="2">
    <source>
        <dbReference type="EMBL" id="QSE98617.1"/>
    </source>
</evidence>